<dbReference type="SMART" id="SM00906">
    <property type="entry name" value="Fungal_trans"/>
    <property type="match status" value="1"/>
</dbReference>
<feature type="transmembrane region" description="Helical" evidence="9">
    <location>
        <begin position="542"/>
        <end position="565"/>
    </location>
</feature>
<evidence type="ECO:0000256" key="8">
    <source>
        <dbReference type="SAM" id="MobiDB-lite"/>
    </source>
</evidence>
<keyword evidence="5" id="KW-0238">DNA-binding</keyword>
<evidence type="ECO:0000256" key="6">
    <source>
        <dbReference type="ARBA" id="ARBA00023163"/>
    </source>
</evidence>
<dbReference type="PANTHER" id="PTHR47782:SF12">
    <property type="entry name" value="ZN(II)2CYS6 TRANSCRIPTION FACTOR (EUROFUNG)"/>
    <property type="match status" value="1"/>
</dbReference>
<protein>
    <recommendedName>
        <fullName evidence="10">Zn(2)-C6 fungal-type domain-containing protein</fullName>
    </recommendedName>
</protein>
<dbReference type="InterPro" id="IPR036864">
    <property type="entry name" value="Zn2-C6_fun-type_DNA-bd_sf"/>
</dbReference>
<reference evidence="11" key="1">
    <citation type="submission" date="2022-12" db="EMBL/GenBank/DDBJ databases">
        <authorList>
            <person name="Petersen C."/>
        </authorList>
    </citation>
    <scope>NUCLEOTIDE SEQUENCE</scope>
    <source>
        <strain evidence="11">IBT 16125</strain>
    </source>
</reference>
<evidence type="ECO:0000256" key="9">
    <source>
        <dbReference type="SAM" id="Phobius"/>
    </source>
</evidence>
<proteinExistence type="predicted"/>
<dbReference type="SUPFAM" id="SSF57701">
    <property type="entry name" value="Zn2/Cys6 DNA-binding domain"/>
    <property type="match status" value="1"/>
</dbReference>
<dbReference type="Pfam" id="PF04082">
    <property type="entry name" value="Fungal_trans"/>
    <property type="match status" value="1"/>
</dbReference>
<reference evidence="11" key="2">
    <citation type="journal article" date="2023" name="IMA Fungus">
        <title>Comparative genomic study of the Penicillium genus elucidates a diverse pangenome and 15 lateral gene transfer events.</title>
        <authorList>
            <person name="Petersen C."/>
            <person name="Sorensen T."/>
            <person name="Nielsen M.R."/>
            <person name="Sondergaard T.E."/>
            <person name="Sorensen J.L."/>
            <person name="Fitzpatrick D.A."/>
            <person name="Frisvad J.C."/>
            <person name="Nielsen K.L."/>
        </authorList>
    </citation>
    <scope>NUCLEOTIDE SEQUENCE</scope>
    <source>
        <strain evidence="11">IBT 16125</strain>
    </source>
</reference>
<dbReference type="EMBL" id="JAPVEA010000009">
    <property type="protein sequence ID" value="KAJ5432406.1"/>
    <property type="molecule type" value="Genomic_DNA"/>
</dbReference>
<dbReference type="InterPro" id="IPR001138">
    <property type="entry name" value="Zn2Cys6_DnaBD"/>
</dbReference>
<dbReference type="RefSeq" id="XP_056759698.1">
    <property type="nucleotide sequence ID" value="XM_056914944.1"/>
</dbReference>
<dbReference type="InterPro" id="IPR052202">
    <property type="entry name" value="Yeast_MetPath_Reg"/>
</dbReference>
<dbReference type="GO" id="GO:0045944">
    <property type="term" value="P:positive regulation of transcription by RNA polymerase II"/>
    <property type="evidence" value="ECO:0007669"/>
    <property type="project" value="TreeGrafter"/>
</dbReference>
<keyword evidence="7" id="KW-0539">Nucleus</keyword>
<dbReference type="GeneID" id="81605187"/>
<dbReference type="CDD" id="cd00067">
    <property type="entry name" value="GAL4"/>
    <property type="match status" value="1"/>
</dbReference>
<dbReference type="Proteomes" id="UP001213681">
    <property type="component" value="Unassembled WGS sequence"/>
</dbReference>
<dbReference type="PROSITE" id="PS00463">
    <property type="entry name" value="ZN2_CY6_FUNGAL_1"/>
    <property type="match status" value="1"/>
</dbReference>
<dbReference type="Pfam" id="PF00172">
    <property type="entry name" value="Zn_clus"/>
    <property type="match status" value="1"/>
</dbReference>
<evidence type="ECO:0000256" key="3">
    <source>
        <dbReference type="ARBA" id="ARBA00022833"/>
    </source>
</evidence>
<dbReference type="InterPro" id="IPR007219">
    <property type="entry name" value="XnlR_reg_dom"/>
</dbReference>
<feature type="region of interest" description="Disordered" evidence="8">
    <location>
        <begin position="1"/>
        <end position="24"/>
    </location>
</feature>
<gene>
    <name evidence="11" type="ORF">N7458_011562</name>
</gene>
<dbReference type="SMART" id="SM00066">
    <property type="entry name" value="GAL4"/>
    <property type="match status" value="1"/>
</dbReference>
<dbReference type="PANTHER" id="PTHR47782">
    <property type="entry name" value="ZN(II)2CYS6 TRANSCRIPTION FACTOR (EUROFUNG)-RELATED"/>
    <property type="match status" value="1"/>
</dbReference>
<comment type="caution">
    <text evidence="11">The sequence shown here is derived from an EMBL/GenBank/DDBJ whole genome shotgun (WGS) entry which is preliminary data.</text>
</comment>
<sequence length="689" mass="76049">MGMDREQDTADASSAGERPAKRRARSALACQRCKTRKQRCDNDFPSCSSCLSAGEACSYGLKQIYPAEYVSSLENRIAELEKGATPAAQTAAAPHLSNIPVYQNQHLARDSVDSPGGNDVAEDGESNAEAGSGVIALSPNSFLGTSSGFPLAKLLKSAISTSDDPSRIGRSTSKGIITFAPHLTTPYETGMQRGPPMSSGRADMPTDEVGRKLIDAYYSRVHPKHPFLSKKKIMRLHNGRANLVPAHKIPPSTENRADLCDYAILHLVYAIGGRYLQLTPDNKHASPSEHYASALADAETIFSVQSLEDLDAMLLISIYQLRSPTGPGIWWIVGTTMRHCIDCGLHRRSNNISALLDQRRKRIFWTAYLLERSVARTMGRPLSPSDRDIDVDLPANIDDSIETESEVVAALAEAEANPTQITPLTAAIHIFRLQQLESKISHTVCRVDKPVGSINPRKITALRAALEEWKANIPITQDYCAREKHPYVTHDYHMTQYHKALVLLFLPFLPSLTPTQPEFRQVAYSAGQICQLYKRLYDDQTYISFSLLALHANFVAGLVLVYCFCMDPSIFDAKFSSDIRACSTLLYTVSERWPAARKVRNAFDRLVTVTVEGEHNRQSRGPRPNTTGGSVQLEAEQTLGDEGGWTSSDGAHESIWDSFGMALGDYQISAETWMQDSIFQAMDAFPSED</sequence>
<dbReference type="GO" id="GO:0000981">
    <property type="term" value="F:DNA-binding transcription factor activity, RNA polymerase II-specific"/>
    <property type="evidence" value="ECO:0007669"/>
    <property type="project" value="InterPro"/>
</dbReference>
<dbReference type="AlphaFoldDB" id="A0AAD6FVR9"/>
<keyword evidence="6" id="KW-0804">Transcription</keyword>
<dbReference type="CDD" id="cd12148">
    <property type="entry name" value="fungal_TF_MHR"/>
    <property type="match status" value="1"/>
</dbReference>
<evidence type="ECO:0000256" key="2">
    <source>
        <dbReference type="ARBA" id="ARBA00022723"/>
    </source>
</evidence>
<evidence type="ECO:0000256" key="5">
    <source>
        <dbReference type="ARBA" id="ARBA00023125"/>
    </source>
</evidence>
<dbReference type="GO" id="GO:0005634">
    <property type="term" value="C:nucleus"/>
    <property type="evidence" value="ECO:0007669"/>
    <property type="project" value="UniProtKB-SubCell"/>
</dbReference>
<dbReference type="GO" id="GO:0006351">
    <property type="term" value="P:DNA-templated transcription"/>
    <property type="evidence" value="ECO:0007669"/>
    <property type="project" value="InterPro"/>
</dbReference>
<evidence type="ECO:0000313" key="11">
    <source>
        <dbReference type="EMBL" id="KAJ5432406.1"/>
    </source>
</evidence>
<dbReference type="GO" id="GO:0008270">
    <property type="term" value="F:zinc ion binding"/>
    <property type="evidence" value="ECO:0007669"/>
    <property type="project" value="InterPro"/>
</dbReference>
<evidence type="ECO:0000256" key="1">
    <source>
        <dbReference type="ARBA" id="ARBA00004123"/>
    </source>
</evidence>
<evidence type="ECO:0000313" key="12">
    <source>
        <dbReference type="Proteomes" id="UP001213681"/>
    </source>
</evidence>
<evidence type="ECO:0000259" key="10">
    <source>
        <dbReference type="PROSITE" id="PS50048"/>
    </source>
</evidence>
<keyword evidence="12" id="KW-1185">Reference proteome</keyword>
<keyword evidence="3" id="KW-0862">Zinc</keyword>
<keyword evidence="9" id="KW-0812">Transmembrane</keyword>
<name>A0AAD6FVR9_9EURO</name>
<evidence type="ECO:0000256" key="7">
    <source>
        <dbReference type="ARBA" id="ARBA00023242"/>
    </source>
</evidence>
<accession>A0AAD6FVR9</accession>
<dbReference type="GO" id="GO:0043565">
    <property type="term" value="F:sequence-specific DNA binding"/>
    <property type="evidence" value="ECO:0007669"/>
    <property type="project" value="TreeGrafter"/>
</dbReference>
<evidence type="ECO:0000256" key="4">
    <source>
        <dbReference type="ARBA" id="ARBA00023015"/>
    </source>
</evidence>
<dbReference type="PROSITE" id="PS50048">
    <property type="entry name" value="ZN2_CY6_FUNGAL_2"/>
    <property type="match status" value="1"/>
</dbReference>
<keyword evidence="4" id="KW-0805">Transcription regulation</keyword>
<comment type="subcellular location">
    <subcellularLocation>
        <location evidence="1">Nucleus</location>
    </subcellularLocation>
</comment>
<keyword evidence="9" id="KW-0472">Membrane</keyword>
<organism evidence="11 12">
    <name type="scientific">Penicillium daleae</name>
    <dbReference type="NCBI Taxonomy" id="63821"/>
    <lineage>
        <taxon>Eukaryota</taxon>
        <taxon>Fungi</taxon>
        <taxon>Dikarya</taxon>
        <taxon>Ascomycota</taxon>
        <taxon>Pezizomycotina</taxon>
        <taxon>Eurotiomycetes</taxon>
        <taxon>Eurotiomycetidae</taxon>
        <taxon>Eurotiales</taxon>
        <taxon>Aspergillaceae</taxon>
        <taxon>Penicillium</taxon>
    </lineage>
</organism>
<dbReference type="Gene3D" id="4.10.240.10">
    <property type="entry name" value="Zn(2)-C6 fungal-type DNA-binding domain"/>
    <property type="match status" value="1"/>
</dbReference>
<feature type="domain" description="Zn(2)-C6 fungal-type" evidence="10">
    <location>
        <begin position="29"/>
        <end position="59"/>
    </location>
</feature>
<keyword evidence="9" id="KW-1133">Transmembrane helix</keyword>
<keyword evidence="2" id="KW-0479">Metal-binding</keyword>